<sequence>MKFDRKKRSIQSKNFHNLPQSPRMNHFRSFIQCGSSYNFDFMFCRIYDSNVENNSQN</sequence>
<organism evidence="2 3">
    <name type="scientific">Leptospira noguchii</name>
    <dbReference type="NCBI Taxonomy" id="28182"/>
    <lineage>
        <taxon>Bacteria</taxon>
        <taxon>Pseudomonadati</taxon>
        <taxon>Spirochaetota</taxon>
        <taxon>Spirochaetia</taxon>
        <taxon>Leptospirales</taxon>
        <taxon>Leptospiraceae</taxon>
        <taxon>Leptospira</taxon>
    </lineage>
</organism>
<feature type="compositionally biased region" description="Basic residues" evidence="1">
    <location>
        <begin position="1"/>
        <end position="10"/>
    </location>
</feature>
<feature type="compositionally biased region" description="Polar residues" evidence="1">
    <location>
        <begin position="11"/>
        <end position="21"/>
    </location>
</feature>
<accession>M6VG87</accession>
<feature type="region of interest" description="Disordered" evidence="1">
    <location>
        <begin position="1"/>
        <end position="21"/>
    </location>
</feature>
<gene>
    <name evidence="2" type="ORF">LEP1GSC172_0213</name>
</gene>
<reference evidence="2 3" key="1">
    <citation type="submission" date="2013-01" db="EMBL/GenBank/DDBJ databases">
        <authorList>
            <person name="Harkins D.M."/>
            <person name="Durkin A.S."/>
            <person name="Brinkac L.M."/>
            <person name="Haft D.H."/>
            <person name="Selengut J.D."/>
            <person name="Sanka R."/>
            <person name="DePew J."/>
            <person name="Purushe J."/>
            <person name="Matthias M.A."/>
            <person name="Vinetz J.M."/>
            <person name="Sutton G.G."/>
            <person name="Nierman W.C."/>
            <person name="Fouts D.E."/>
        </authorList>
    </citation>
    <scope>NUCLEOTIDE SEQUENCE [LARGE SCALE GENOMIC DNA]</scope>
    <source>
        <strain evidence="2 3">HAI1536</strain>
    </source>
</reference>
<proteinExistence type="predicted"/>
<evidence type="ECO:0000313" key="3">
    <source>
        <dbReference type="Proteomes" id="UP000012112"/>
    </source>
</evidence>
<name>M6VG87_9LEPT</name>
<protein>
    <submittedName>
        <fullName evidence="2">Uncharacterized protein</fullName>
    </submittedName>
</protein>
<dbReference type="AlphaFoldDB" id="M6VG87"/>
<dbReference type="EMBL" id="AKWD02000057">
    <property type="protein sequence ID" value="EMO52159.1"/>
    <property type="molecule type" value="Genomic_DNA"/>
</dbReference>
<evidence type="ECO:0000256" key="1">
    <source>
        <dbReference type="SAM" id="MobiDB-lite"/>
    </source>
</evidence>
<evidence type="ECO:0000313" key="2">
    <source>
        <dbReference type="EMBL" id="EMO52159.1"/>
    </source>
</evidence>
<comment type="caution">
    <text evidence="2">The sequence shown here is derived from an EMBL/GenBank/DDBJ whole genome shotgun (WGS) entry which is preliminary data.</text>
</comment>
<dbReference type="Proteomes" id="UP000012112">
    <property type="component" value="Unassembled WGS sequence"/>
</dbReference>